<evidence type="ECO:0008006" key="3">
    <source>
        <dbReference type="Google" id="ProtNLM"/>
    </source>
</evidence>
<accession>A0A1J5QCF5</accession>
<organism evidence="2">
    <name type="scientific">mine drainage metagenome</name>
    <dbReference type="NCBI Taxonomy" id="410659"/>
    <lineage>
        <taxon>unclassified sequences</taxon>
        <taxon>metagenomes</taxon>
        <taxon>ecological metagenomes</taxon>
    </lineage>
</organism>
<feature type="compositionally biased region" description="Acidic residues" evidence="1">
    <location>
        <begin position="38"/>
        <end position="47"/>
    </location>
</feature>
<evidence type="ECO:0000313" key="2">
    <source>
        <dbReference type="EMBL" id="OIQ81096.1"/>
    </source>
</evidence>
<gene>
    <name evidence="2" type="ORF">GALL_371320</name>
</gene>
<comment type="caution">
    <text evidence="2">The sequence shown here is derived from an EMBL/GenBank/DDBJ whole genome shotgun (WGS) entry which is preliminary data.</text>
</comment>
<reference evidence="2" key="1">
    <citation type="submission" date="2016-10" db="EMBL/GenBank/DDBJ databases">
        <title>Sequence of Gallionella enrichment culture.</title>
        <authorList>
            <person name="Poehlein A."/>
            <person name="Muehling M."/>
            <person name="Daniel R."/>
        </authorList>
    </citation>
    <scope>NUCLEOTIDE SEQUENCE</scope>
</reference>
<protein>
    <recommendedName>
        <fullName evidence="3">Proline-rich region</fullName>
    </recommendedName>
</protein>
<proteinExistence type="predicted"/>
<feature type="region of interest" description="Disordered" evidence="1">
    <location>
        <begin position="34"/>
        <end position="59"/>
    </location>
</feature>
<evidence type="ECO:0000256" key="1">
    <source>
        <dbReference type="SAM" id="MobiDB-lite"/>
    </source>
</evidence>
<sequence>MKNLKLLCTLVFLAGISIAGTALADHGYGHGYGRGYEHEEEDDDDEGGFGIGFDFGEPYPDPYESPQYSPYYPPVVMAPPQPPVYIEQQSPVQQQAPAPQAGSYWYHCSKPEGYYPYVKKCPGGWQKVAATPPGQ</sequence>
<dbReference type="AlphaFoldDB" id="A0A1J5QCF5"/>
<name>A0A1J5QCF5_9ZZZZ</name>
<dbReference type="EMBL" id="MLJW01000970">
    <property type="protein sequence ID" value="OIQ81096.1"/>
    <property type="molecule type" value="Genomic_DNA"/>
</dbReference>